<dbReference type="GO" id="GO:0004252">
    <property type="term" value="F:serine-type endopeptidase activity"/>
    <property type="evidence" value="ECO:0007669"/>
    <property type="project" value="InterPro"/>
</dbReference>
<dbReference type="PROSITE" id="PS50240">
    <property type="entry name" value="TRYPSIN_DOM"/>
    <property type="match status" value="1"/>
</dbReference>
<evidence type="ECO:0000256" key="3">
    <source>
        <dbReference type="SAM" id="SignalP"/>
    </source>
</evidence>
<keyword evidence="1" id="KW-1015">Disulfide bond</keyword>
<dbReference type="CDD" id="cd00190">
    <property type="entry name" value="Tryp_SPc"/>
    <property type="match status" value="1"/>
</dbReference>
<dbReference type="InterPro" id="IPR001254">
    <property type="entry name" value="Trypsin_dom"/>
</dbReference>
<accession>A0A9P0GCJ4</accession>
<reference evidence="5" key="1">
    <citation type="submission" date="2022-01" db="EMBL/GenBank/DDBJ databases">
        <authorList>
            <person name="King R."/>
        </authorList>
    </citation>
    <scope>NUCLEOTIDE SEQUENCE</scope>
</reference>
<dbReference type="PRINTS" id="PR00722">
    <property type="entry name" value="CHYMOTRYPSIN"/>
</dbReference>
<name>A0A9P0GCJ4_9CUCU</name>
<keyword evidence="3" id="KW-0732">Signal</keyword>
<dbReference type="AlphaFoldDB" id="A0A9P0GCJ4"/>
<evidence type="ECO:0000313" key="6">
    <source>
        <dbReference type="Proteomes" id="UP001153636"/>
    </source>
</evidence>
<feature type="signal peptide" evidence="3">
    <location>
        <begin position="1"/>
        <end position="19"/>
    </location>
</feature>
<dbReference type="InterPro" id="IPR009003">
    <property type="entry name" value="Peptidase_S1_PA"/>
</dbReference>
<gene>
    <name evidence="5" type="ORF">PSYICH_LOCUS7075</name>
</gene>
<dbReference type="GO" id="GO:0006508">
    <property type="term" value="P:proteolysis"/>
    <property type="evidence" value="ECO:0007669"/>
    <property type="project" value="InterPro"/>
</dbReference>
<proteinExistence type="inferred from homology"/>
<keyword evidence="6" id="KW-1185">Reference proteome</keyword>
<dbReference type="SUPFAM" id="SSF50494">
    <property type="entry name" value="Trypsin-like serine proteases"/>
    <property type="match status" value="1"/>
</dbReference>
<dbReference type="InterPro" id="IPR043504">
    <property type="entry name" value="Peptidase_S1_PA_chymotrypsin"/>
</dbReference>
<dbReference type="PANTHER" id="PTHR24256">
    <property type="entry name" value="TRYPTASE-RELATED"/>
    <property type="match status" value="1"/>
</dbReference>
<feature type="chain" id="PRO_5040304436" description="Peptidase S1 domain-containing protein" evidence="3">
    <location>
        <begin position="20"/>
        <end position="339"/>
    </location>
</feature>
<dbReference type="Proteomes" id="UP001153636">
    <property type="component" value="Chromosome 2"/>
</dbReference>
<sequence>MFYFTFLGFLCIILDNVSSQATSGVVNGAFYLCLPTGTVCPTVGGGTNTIDPRIVTPTGTVTPNVCPAGSTPCFGTNTACGTRFITPNMTTPGSASFGAYPWQAYLRNATSAYAGSGVLISPYYVITAAHKVYLNVNTPTAVTVLMGVYNPVNLVNVQTSTVTRIAVHPSFVASTLINDIAVLQLTQPIVLGIYTNINTACLPAAGTTFVGQQCAVSGWGQSAFSIFDAPSNPQRQIFVSIVNYATCRASFAQANLLANNVDMYLDPNGEICAGGVAMIDACTQDGGAPLVCPSTTNVYSIAGLVIWGKNCGQQNVYGVYVSVPFYLAWIQSQMTTPAG</sequence>
<dbReference type="InterPro" id="IPR001314">
    <property type="entry name" value="Peptidase_S1A"/>
</dbReference>
<evidence type="ECO:0000259" key="4">
    <source>
        <dbReference type="PROSITE" id="PS50240"/>
    </source>
</evidence>
<dbReference type="SMART" id="SM00020">
    <property type="entry name" value="Tryp_SPc"/>
    <property type="match status" value="1"/>
</dbReference>
<dbReference type="OrthoDB" id="6656697at2759"/>
<evidence type="ECO:0000313" key="5">
    <source>
        <dbReference type="EMBL" id="CAH1105951.1"/>
    </source>
</evidence>
<evidence type="ECO:0000256" key="1">
    <source>
        <dbReference type="ARBA" id="ARBA00023157"/>
    </source>
</evidence>
<organism evidence="5 6">
    <name type="scientific">Psylliodes chrysocephalus</name>
    <dbReference type="NCBI Taxonomy" id="3402493"/>
    <lineage>
        <taxon>Eukaryota</taxon>
        <taxon>Metazoa</taxon>
        <taxon>Ecdysozoa</taxon>
        <taxon>Arthropoda</taxon>
        <taxon>Hexapoda</taxon>
        <taxon>Insecta</taxon>
        <taxon>Pterygota</taxon>
        <taxon>Neoptera</taxon>
        <taxon>Endopterygota</taxon>
        <taxon>Coleoptera</taxon>
        <taxon>Polyphaga</taxon>
        <taxon>Cucujiformia</taxon>
        <taxon>Chrysomeloidea</taxon>
        <taxon>Chrysomelidae</taxon>
        <taxon>Galerucinae</taxon>
        <taxon>Alticini</taxon>
        <taxon>Psylliodes</taxon>
    </lineage>
</organism>
<dbReference type="EMBL" id="OV651814">
    <property type="protein sequence ID" value="CAH1105951.1"/>
    <property type="molecule type" value="Genomic_DNA"/>
</dbReference>
<protein>
    <recommendedName>
        <fullName evidence="4">Peptidase S1 domain-containing protein</fullName>
    </recommendedName>
</protein>
<dbReference type="InterPro" id="IPR051487">
    <property type="entry name" value="Ser/Thr_Proteases_Immune/Dev"/>
</dbReference>
<comment type="similarity">
    <text evidence="2">Belongs to the peptidase S1 family. CLIP subfamily.</text>
</comment>
<evidence type="ECO:0000256" key="2">
    <source>
        <dbReference type="ARBA" id="ARBA00024195"/>
    </source>
</evidence>
<dbReference type="Pfam" id="PF00089">
    <property type="entry name" value="Trypsin"/>
    <property type="match status" value="1"/>
</dbReference>
<dbReference type="Gene3D" id="2.40.10.10">
    <property type="entry name" value="Trypsin-like serine proteases"/>
    <property type="match status" value="1"/>
</dbReference>
<feature type="domain" description="Peptidase S1" evidence="4">
    <location>
        <begin position="85"/>
        <end position="335"/>
    </location>
</feature>